<evidence type="ECO:0000256" key="1">
    <source>
        <dbReference type="SAM" id="MobiDB-lite"/>
    </source>
</evidence>
<feature type="region of interest" description="Disordered" evidence="1">
    <location>
        <begin position="1"/>
        <end position="40"/>
    </location>
</feature>
<dbReference type="PANTHER" id="PTHR45669">
    <property type="entry name" value="GLUTAREDOXIN DOMAIN-CONTAINING CYSTEINE-RICH PROTEIN CG12206-RELATED"/>
    <property type="match status" value="1"/>
</dbReference>
<feature type="compositionally biased region" description="Low complexity" evidence="1">
    <location>
        <begin position="21"/>
        <end position="40"/>
    </location>
</feature>
<dbReference type="Proteomes" id="UP001293593">
    <property type="component" value="Unassembled WGS sequence"/>
</dbReference>
<dbReference type="EMBL" id="JAWXYG010000005">
    <property type="protein sequence ID" value="KAK4272460.1"/>
    <property type="molecule type" value="Genomic_DNA"/>
</dbReference>
<dbReference type="Pfam" id="PF23733">
    <property type="entry name" value="GRXCR1-2_C"/>
    <property type="match status" value="1"/>
</dbReference>
<feature type="compositionally biased region" description="Basic and acidic residues" evidence="1">
    <location>
        <begin position="161"/>
        <end position="177"/>
    </location>
</feature>
<dbReference type="SUPFAM" id="SSF52833">
    <property type="entry name" value="Thioredoxin-like"/>
    <property type="match status" value="1"/>
</dbReference>
<feature type="region of interest" description="Disordered" evidence="1">
    <location>
        <begin position="132"/>
        <end position="178"/>
    </location>
</feature>
<accession>A0AAE1JKV7</accession>
<sequence>MGCSASKPVTIVARNNEDRSSPLASSCSPSPASYLSNSTSPVSRSLSLSMPLVHHPPTRKGDTRHLVSLTSTTYGSLLLIDQSHLQNINFTSLEPPSLHKISSQDKINQTQAQQSLTPDSVINTWELMDGLDDDFKDTPMPRSFILDPPTSVQNQPTSEGSAKKVLEPPESSEKIAESKPLWQHLSEEALLANLNPDVAWSYRRALSSRRLGSSFSRGATSTGSSPLTSSFCSNPHGSSLPGTEDNIVVYFTSLRGIRKTFEDCCAVRMILRGFRVAVDERDISMDSSYRKELQNAVAGNKAVRLPAVFIRGKHVGGAEEIKRMNESGELATLLVGFPEQDREYECKSCGGVRFVPCLSCNGSRKVFDEEEAELRRCPDCNENGLIRCPACCS</sequence>
<protein>
    <recommendedName>
        <fullName evidence="2">Glutaredoxin domain-containing protein</fullName>
    </recommendedName>
</protein>
<organism evidence="3 4">
    <name type="scientific">Acacia crassicarpa</name>
    <name type="common">northern wattle</name>
    <dbReference type="NCBI Taxonomy" id="499986"/>
    <lineage>
        <taxon>Eukaryota</taxon>
        <taxon>Viridiplantae</taxon>
        <taxon>Streptophyta</taxon>
        <taxon>Embryophyta</taxon>
        <taxon>Tracheophyta</taxon>
        <taxon>Spermatophyta</taxon>
        <taxon>Magnoliopsida</taxon>
        <taxon>eudicotyledons</taxon>
        <taxon>Gunneridae</taxon>
        <taxon>Pentapetalae</taxon>
        <taxon>rosids</taxon>
        <taxon>fabids</taxon>
        <taxon>Fabales</taxon>
        <taxon>Fabaceae</taxon>
        <taxon>Caesalpinioideae</taxon>
        <taxon>mimosoid clade</taxon>
        <taxon>Acacieae</taxon>
        <taxon>Acacia</taxon>
    </lineage>
</organism>
<dbReference type="AlphaFoldDB" id="A0AAE1JKV7"/>
<evidence type="ECO:0000313" key="3">
    <source>
        <dbReference type="EMBL" id="KAK4272460.1"/>
    </source>
</evidence>
<proteinExistence type="predicted"/>
<dbReference type="Gene3D" id="3.40.30.10">
    <property type="entry name" value="Glutaredoxin"/>
    <property type="match status" value="1"/>
</dbReference>
<name>A0AAE1JKV7_9FABA</name>
<dbReference type="PANTHER" id="PTHR45669:SF18">
    <property type="entry name" value="GLUTAREDOXIN FAMILY PROTEIN"/>
    <property type="match status" value="1"/>
</dbReference>
<reference evidence="3" key="1">
    <citation type="submission" date="2023-10" db="EMBL/GenBank/DDBJ databases">
        <title>Chromosome-level genome of the transformable northern wattle, Acacia crassicarpa.</title>
        <authorList>
            <person name="Massaro I."/>
            <person name="Sinha N.R."/>
            <person name="Poethig S."/>
            <person name="Leichty A.R."/>
        </authorList>
    </citation>
    <scope>NUCLEOTIDE SEQUENCE</scope>
    <source>
        <strain evidence="3">Acra3RX</strain>
        <tissue evidence="3">Leaf</tissue>
    </source>
</reference>
<feature type="domain" description="Glutaredoxin" evidence="2">
    <location>
        <begin position="248"/>
        <end position="315"/>
    </location>
</feature>
<comment type="caution">
    <text evidence="3">The sequence shown here is derived from an EMBL/GenBank/DDBJ whole genome shotgun (WGS) entry which is preliminary data.</text>
</comment>
<feature type="compositionally biased region" description="Polar residues" evidence="1">
    <location>
        <begin position="150"/>
        <end position="160"/>
    </location>
</feature>
<dbReference type="PROSITE" id="PS51354">
    <property type="entry name" value="GLUTAREDOXIN_2"/>
    <property type="match status" value="1"/>
</dbReference>
<dbReference type="InterPro" id="IPR002109">
    <property type="entry name" value="Glutaredoxin"/>
</dbReference>
<dbReference type="CDD" id="cd03031">
    <property type="entry name" value="GRX_GRX_like"/>
    <property type="match status" value="1"/>
</dbReference>
<keyword evidence="4" id="KW-1185">Reference proteome</keyword>
<evidence type="ECO:0000259" key="2">
    <source>
        <dbReference type="Pfam" id="PF00462"/>
    </source>
</evidence>
<evidence type="ECO:0000313" key="4">
    <source>
        <dbReference type="Proteomes" id="UP001293593"/>
    </source>
</evidence>
<dbReference type="InterPro" id="IPR036249">
    <property type="entry name" value="Thioredoxin-like_sf"/>
</dbReference>
<gene>
    <name evidence="3" type="ORF">QN277_021017</name>
</gene>
<dbReference type="Pfam" id="PF00462">
    <property type="entry name" value="Glutaredoxin"/>
    <property type="match status" value="1"/>
</dbReference>